<keyword evidence="7" id="KW-1133">Transmembrane helix</keyword>
<comment type="subcellular location">
    <subcellularLocation>
        <location evidence="1">Golgi apparatus membrane</location>
        <topology evidence="1">Single-pass type II membrane protein</topology>
    </subcellularLocation>
</comment>
<evidence type="ECO:0000256" key="2">
    <source>
        <dbReference type="ARBA" id="ARBA00004881"/>
    </source>
</evidence>
<dbReference type="Pfam" id="PF04577">
    <property type="entry name" value="Glyco_transf_61"/>
    <property type="match status" value="1"/>
</dbReference>
<gene>
    <name evidence="9" type="ORF">MUK42_17323</name>
</gene>
<dbReference type="AlphaFoldDB" id="A0A9E7HLW8"/>
<feature type="domain" description="Glycosyltransferase 61 catalytic" evidence="8">
    <location>
        <begin position="349"/>
        <end position="537"/>
    </location>
</feature>
<protein>
    <submittedName>
        <fullName evidence="9">Oxygen-evolving enhancer protein 1</fullName>
    </submittedName>
</protein>
<evidence type="ECO:0000256" key="1">
    <source>
        <dbReference type="ARBA" id="ARBA00004323"/>
    </source>
</evidence>
<dbReference type="Proteomes" id="UP001055439">
    <property type="component" value="Chromosome 8"/>
</dbReference>
<accession>A0A9E7HLW8</accession>
<dbReference type="EMBL" id="CP097510">
    <property type="protein sequence ID" value="URE35545.1"/>
    <property type="molecule type" value="Genomic_DNA"/>
</dbReference>
<evidence type="ECO:0000256" key="4">
    <source>
        <dbReference type="ARBA" id="ARBA00022679"/>
    </source>
</evidence>
<evidence type="ECO:0000313" key="10">
    <source>
        <dbReference type="Proteomes" id="UP001055439"/>
    </source>
</evidence>
<keyword evidence="5" id="KW-0325">Glycoprotein</keyword>
<evidence type="ECO:0000259" key="8">
    <source>
        <dbReference type="Pfam" id="PF04577"/>
    </source>
</evidence>
<keyword evidence="7" id="KW-0812">Transmembrane</keyword>
<keyword evidence="7" id="KW-0472">Membrane</keyword>
<keyword evidence="3" id="KW-0328">Glycosyltransferase</keyword>
<keyword evidence="10" id="KW-1185">Reference proteome</keyword>
<dbReference type="InterPro" id="IPR007657">
    <property type="entry name" value="Glycosyltransferase_61"/>
</dbReference>
<evidence type="ECO:0000313" key="9">
    <source>
        <dbReference type="EMBL" id="URE35545.1"/>
    </source>
</evidence>
<sequence>MHSVAHKQRTSPNCFHQPQKHRCRNNWRSSVPGNYGERSSLYDSSSQRQTTNTSGVFYISGEKKTWQLERQHPLWWQGWNGKTKKTYSCSPPTHTHAERYTILPLHHIAIALGEDKAMACLVHRPRKLMQLSLLGFLLLPFLFLVVLKPRLDPSSFLSLQVSVRSSIRIEVVEEKTSSSDDHDDKTMDMPIALESRPEEKKSATYAAEMVQLPPPPRQQNHSEMGLVTQIPNATKDEEEATRYSAAAVPSSKISCDFSQRRSDTCIMHGDVRVLGSSILLVKTSTDASSSETTWRIKPYARKWEAPVMELIRELPIRVASEASETPNCTARHAVPAVVFSTGGFSGKNFFHDFSDVLIPLFITSRRYHGEVQFLVTNFNPRWINRYEAILKRLSNYEVVDMDRDDRVRCFRNAHVGLMSHSELVIDPAKAPNNYSMADFRELLRSCFSLRRKSVRLGGSSKPRLLLMLRKGSRSLTNKRAVMSLARRLGFRVVVAGPEQTKNLSRFAVVVNSCDVMVGVHGAGLTNMLFLPANATLIQIIPWGGLRYASNHDYGDPTAAMGIRYSEYEVRQEESSLVKQYPIDHPVFTDPLSIHRQGWNALWSVFLDRQSIKLDVRRFRGVLQETIRSLPR</sequence>
<dbReference type="GO" id="GO:0000139">
    <property type="term" value="C:Golgi membrane"/>
    <property type="evidence" value="ECO:0007669"/>
    <property type="project" value="UniProtKB-SubCell"/>
</dbReference>
<feature type="transmembrane region" description="Helical" evidence="7">
    <location>
        <begin position="128"/>
        <end position="147"/>
    </location>
</feature>
<name>A0A9E7HLW8_9LILI</name>
<proteinExistence type="predicted"/>
<dbReference type="PANTHER" id="PTHR20961">
    <property type="entry name" value="GLYCOSYLTRANSFERASE"/>
    <property type="match status" value="1"/>
</dbReference>
<dbReference type="GO" id="GO:0016763">
    <property type="term" value="F:pentosyltransferase activity"/>
    <property type="evidence" value="ECO:0007669"/>
    <property type="project" value="UniProtKB-ARBA"/>
</dbReference>
<feature type="region of interest" description="Disordered" evidence="6">
    <location>
        <begin position="1"/>
        <end position="31"/>
    </location>
</feature>
<evidence type="ECO:0000256" key="7">
    <source>
        <dbReference type="SAM" id="Phobius"/>
    </source>
</evidence>
<evidence type="ECO:0000256" key="6">
    <source>
        <dbReference type="SAM" id="MobiDB-lite"/>
    </source>
</evidence>
<reference evidence="9" key="1">
    <citation type="submission" date="2022-05" db="EMBL/GenBank/DDBJ databases">
        <title>The Musa troglodytarum L. genome provides insights into the mechanism of non-climacteric behaviour and enrichment of carotenoids.</title>
        <authorList>
            <person name="Wang J."/>
        </authorList>
    </citation>
    <scope>NUCLEOTIDE SEQUENCE</scope>
    <source>
        <tissue evidence="9">Leaf</tissue>
    </source>
</reference>
<organism evidence="9 10">
    <name type="scientific">Musa troglodytarum</name>
    <name type="common">fe'i banana</name>
    <dbReference type="NCBI Taxonomy" id="320322"/>
    <lineage>
        <taxon>Eukaryota</taxon>
        <taxon>Viridiplantae</taxon>
        <taxon>Streptophyta</taxon>
        <taxon>Embryophyta</taxon>
        <taxon>Tracheophyta</taxon>
        <taxon>Spermatophyta</taxon>
        <taxon>Magnoliopsida</taxon>
        <taxon>Liliopsida</taxon>
        <taxon>Zingiberales</taxon>
        <taxon>Musaceae</taxon>
        <taxon>Musa</taxon>
    </lineage>
</organism>
<evidence type="ECO:0000256" key="5">
    <source>
        <dbReference type="ARBA" id="ARBA00023180"/>
    </source>
</evidence>
<comment type="pathway">
    <text evidence="2">Glycan metabolism.</text>
</comment>
<dbReference type="OrthoDB" id="529273at2759"/>
<evidence type="ECO:0000256" key="3">
    <source>
        <dbReference type="ARBA" id="ARBA00022676"/>
    </source>
</evidence>
<keyword evidence="4" id="KW-0808">Transferase</keyword>
<dbReference type="InterPro" id="IPR049625">
    <property type="entry name" value="Glyco_transf_61_cat"/>
</dbReference>
<dbReference type="PANTHER" id="PTHR20961:SF5">
    <property type="entry name" value="GLYCOSYLTRANSFERASE-RELATED"/>
    <property type="match status" value="1"/>
</dbReference>